<dbReference type="AlphaFoldDB" id="A0A0F9JM85"/>
<name>A0A0F9JM85_9ZZZZ</name>
<comment type="caution">
    <text evidence="1">The sequence shown here is derived from an EMBL/GenBank/DDBJ whole genome shotgun (WGS) entry which is preliminary data.</text>
</comment>
<protein>
    <submittedName>
        <fullName evidence="1">Uncharacterized protein</fullName>
    </submittedName>
</protein>
<reference evidence="1" key="1">
    <citation type="journal article" date="2015" name="Nature">
        <title>Complex archaea that bridge the gap between prokaryotes and eukaryotes.</title>
        <authorList>
            <person name="Spang A."/>
            <person name="Saw J.H."/>
            <person name="Jorgensen S.L."/>
            <person name="Zaremba-Niedzwiedzka K."/>
            <person name="Martijn J."/>
            <person name="Lind A.E."/>
            <person name="van Eijk R."/>
            <person name="Schleper C."/>
            <person name="Guy L."/>
            <person name="Ettema T.J."/>
        </authorList>
    </citation>
    <scope>NUCLEOTIDE SEQUENCE</scope>
</reference>
<gene>
    <name evidence="1" type="ORF">LCGC14_1437600</name>
</gene>
<dbReference type="EMBL" id="LAZR01009758">
    <property type="protein sequence ID" value="KKM70748.1"/>
    <property type="molecule type" value="Genomic_DNA"/>
</dbReference>
<accession>A0A0F9JM85</accession>
<feature type="non-terminal residue" evidence="1">
    <location>
        <position position="1"/>
    </location>
</feature>
<evidence type="ECO:0000313" key="1">
    <source>
        <dbReference type="EMBL" id="KKM70748.1"/>
    </source>
</evidence>
<organism evidence="1">
    <name type="scientific">marine sediment metagenome</name>
    <dbReference type="NCBI Taxonomy" id="412755"/>
    <lineage>
        <taxon>unclassified sequences</taxon>
        <taxon>metagenomes</taxon>
        <taxon>ecological metagenomes</taxon>
    </lineage>
</organism>
<sequence>ISEGVGKGVAFYLEGKRRKEDKSRYEKEQEALKELRDLQIRKTEQNMALWSPGREEKIGFTGSLPYTVKGEEPGMSFQRLQTQLATEKKQLGGYESPGAQRTAEQTWREKEAALDRAHAMELADLRGGKEEEEAVPFDESGAFNPEIFKNIADALYPGFSFRDVYDNIGLEEVRKKIRFEAIGTYGQNDPAKVNQIESSLDEWLRILFQMAETLPEEEKNRSFLEVISKVGAWLTTPIGGEPRMTRREIRKIPKMEEGPPIGVEFPAKTEPDLQVRLPTFEDKEQQLQGLTKDKGFLKNIFKKRKDQTRGLTGIMMGH</sequence>
<proteinExistence type="predicted"/>